<dbReference type="Proteomes" id="UP000245793">
    <property type="component" value="Unassembled WGS sequence"/>
</dbReference>
<name>A0A2U1E700_9FIRM</name>
<dbReference type="PANTHER" id="PTHR30218">
    <property type="entry name" value="POLYPHOSPHATE KINASE"/>
    <property type="match status" value="1"/>
</dbReference>
<evidence type="ECO:0000256" key="6">
    <source>
        <dbReference type="HAMAP-Rule" id="MF_00347"/>
    </source>
</evidence>
<evidence type="ECO:0000256" key="4">
    <source>
        <dbReference type="ARBA" id="ARBA00022777"/>
    </source>
</evidence>
<evidence type="ECO:0000256" key="2">
    <source>
        <dbReference type="ARBA" id="ARBA00022679"/>
    </source>
</evidence>
<keyword evidence="5 6" id="KW-0067">ATP-binding</keyword>
<dbReference type="NCBIfam" id="NF003921">
    <property type="entry name" value="PRK05443.2-2"/>
    <property type="match status" value="1"/>
</dbReference>
<proteinExistence type="inferred from homology"/>
<evidence type="ECO:0000256" key="5">
    <source>
        <dbReference type="ARBA" id="ARBA00022840"/>
    </source>
</evidence>
<comment type="similarity">
    <text evidence="6 7">Belongs to the polyphosphate kinase 1 (PPK1) family.</text>
</comment>
<dbReference type="Pfam" id="PF02503">
    <property type="entry name" value="PP_kinase"/>
    <property type="match status" value="1"/>
</dbReference>
<feature type="binding site" evidence="6">
    <location>
        <position position="390"/>
    </location>
    <ligand>
        <name>Mg(2+)</name>
        <dbReference type="ChEBI" id="CHEBI:18420"/>
    </ligand>
</feature>
<dbReference type="Gene3D" id="3.30.1840.10">
    <property type="entry name" value="Polyphosphate kinase middle domain"/>
    <property type="match status" value="1"/>
</dbReference>
<feature type="binding site" evidence="6">
    <location>
        <position position="577"/>
    </location>
    <ligand>
        <name>ATP</name>
        <dbReference type="ChEBI" id="CHEBI:30616"/>
    </ligand>
</feature>
<comment type="PTM">
    <text evidence="6 7">An intermediate of this reaction is the autophosphorylated ppk in which a phosphate is covalently linked to a histidine residue through a N-P bond.</text>
</comment>
<dbReference type="EMBL" id="QEKV01000001">
    <property type="protein sequence ID" value="PVY95707.1"/>
    <property type="molecule type" value="Genomic_DNA"/>
</dbReference>
<dbReference type="Pfam" id="PF13090">
    <property type="entry name" value="PP_kinase_C"/>
    <property type="match status" value="1"/>
</dbReference>
<keyword evidence="2 6" id="KW-0808">Transferase</keyword>
<evidence type="ECO:0000256" key="1">
    <source>
        <dbReference type="ARBA" id="ARBA00022553"/>
    </source>
</evidence>
<feature type="domain" description="Polyphosphate kinase N-terminal" evidence="9">
    <location>
        <begin position="24"/>
        <end position="127"/>
    </location>
</feature>
<dbReference type="SUPFAM" id="SSF140356">
    <property type="entry name" value="PPK N-terminal domain-like"/>
    <property type="match status" value="1"/>
</dbReference>
<dbReference type="GO" id="GO:0046872">
    <property type="term" value="F:metal ion binding"/>
    <property type="evidence" value="ECO:0007669"/>
    <property type="project" value="UniProtKB-KW"/>
</dbReference>
<evidence type="ECO:0000259" key="8">
    <source>
        <dbReference type="Pfam" id="PF02503"/>
    </source>
</evidence>
<dbReference type="Pfam" id="PF17941">
    <property type="entry name" value="PP_kinase_C_1"/>
    <property type="match status" value="1"/>
</dbReference>
<dbReference type="InterPro" id="IPR036832">
    <property type="entry name" value="PPK_N_dom_sf"/>
</dbReference>
<evidence type="ECO:0000256" key="3">
    <source>
        <dbReference type="ARBA" id="ARBA00022741"/>
    </source>
</evidence>
<dbReference type="GO" id="GO:0008976">
    <property type="term" value="F:polyphosphate kinase activity"/>
    <property type="evidence" value="ECO:0007669"/>
    <property type="project" value="UniProtKB-UniRule"/>
</dbReference>
<evidence type="ECO:0000259" key="10">
    <source>
        <dbReference type="Pfam" id="PF13090"/>
    </source>
</evidence>
<dbReference type="AlphaFoldDB" id="A0A2U1E700"/>
<dbReference type="HAMAP" id="MF_00347">
    <property type="entry name" value="Polyphosphate_kinase"/>
    <property type="match status" value="1"/>
</dbReference>
<feature type="domain" description="Polyphosphate kinase C-terminal" evidence="10">
    <location>
        <begin position="519"/>
        <end position="678"/>
    </location>
</feature>
<feature type="binding site" evidence="6">
    <location>
        <position position="484"/>
    </location>
    <ligand>
        <name>ATP</name>
        <dbReference type="ChEBI" id="CHEBI:30616"/>
    </ligand>
</feature>
<dbReference type="EC" id="2.7.4.1" evidence="6 7"/>
<dbReference type="SUPFAM" id="SSF143724">
    <property type="entry name" value="PHP14-like"/>
    <property type="match status" value="1"/>
</dbReference>
<dbReference type="InterPro" id="IPR003414">
    <property type="entry name" value="PP_kinase"/>
</dbReference>
<protein>
    <recommendedName>
        <fullName evidence="6 7">Polyphosphate kinase</fullName>
        <ecNumber evidence="6 7">2.7.4.1</ecNumber>
    </recommendedName>
    <alternativeName>
        <fullName evidence="6">ATP-polyphosphate phosphotransferase</fullName>
    </alternativeName>
    <alternativeName>
        <fullName evidence="6">Polyphosphoric acid kinase</fullName>
    </alternativeName>
</protein>
<accession>A0A2U1E700</accession>
<feature type="domain" description="Polyphosphate kinase middle" evidence="8">
    <location>
        <begin position="138"/>
        <end position="316"/>
    </location>
</feature>
<evidence type="ECO:0000259" key="9">
    <source>
        <dbReference type="Pfam" id="PF13089"/>
    </source>
</evidence>
<dbReference type="GO" id="GO:0005524">
    <property type="term" value="F:ATP binding"/>
    <property type="evidence" value="ECO:0007669"/>
    <property type="project" value="UniProtKB-KW"/>
</dbReference>
<feature type="binding site" evidence="6">
    <location>
        <position position="605"/>
    </location>
    <ligand>
        <name>ATP</name>
        <dbReference type="ChEBI" id="CHEBI:30616"/>
    </ligand>
</feature>
<keyword evidence="6" id="KW-0460">Magnesium</keyword>
<dbReference type="RefSeq" id="WP_116479601.1">
    <property type="nucleotide sequence ID" value="NZ_QEKV01000001.1"/>
</dbReference>
<comment type="caution">
    <text evidence="12">The sequence shown here is derived from an EMBL/GenBank/DDBJ whole genome shotgun (WGS) entry which is preliminary data.</text>
</comment>
<dbReference type="SUPFAM" id="SSF56024">
    <property type="entry name" value="Phospholipase D/nuclease"/>
    <property type="match status" value="2"/>
</dbReference>
<dbReference type="PANTHER" id="PTHR30218:SF0">
    <property type="entry name" value="POLYPHOSPHATE KINASE"/>
    <property type="match status" value="1"/>
</dbReference>
<keyword evidence="4 6" id="KW-0418">Kinase</keyword>
<dbReference type="InterPro" id="IPR036830">
    <property type="entry name" value="PP_kinase_middle_dom_sf"/>
</dbReference>
<dbReference type="NCBIfam" id="TIGR03705">
    <property type="entry name" value="poly_P_kin"/>
    <property type="match status" value="1"/>
</dbReference>
<keyword evidence="13" id="KW-1185">Reference proteome</keyword>
<keyword evidence="3 6" id="KW-0547">Nucleotide-binding</keyword>
<evidence type="ECO:0000259" key="11">
    <source>
        <dbReference type="Pfam" id="PF17941"/>
    </source>
</evidence>
<comment type="cofactor">
    <cofactor evidence="6">
        <name>Mg(2+)</name>
        <dbReference type="ChEBI" id="CHEBI:18420"/>
    </cofactor>
</comment>
<gene>
    <name evidence="6" type="primary">ppk</name>
    <name evidence="12" type="ORF">C7381_101233</name>
</gene>
<dbReference type="InterPro" id="IPR025200">
    <property type="entry name" value="PPK_C_dom2"/>
</dbReference>
<evidence type="ECO:0000313" key="12">
    <source>
        <dbReference type="EMBL" id="PVY95707.1"/>
    </source>
</evidence>
<dbReference type="GO" id="GO:0009358">
    <property type="term" value="C:polyphosphate kinase complex"/>
    <property type="evidence" value="ECO:0007669"/>
    <property type="project" value="InterPro"/>
</dbReference>
<comment type="function">
    <text evidence="6 7">Catalyzes the reversible transfer of the terminal phosphate of ATP to form a long-chain polyphosphate (polyP).</text>
</comment>
<comment type="catalytic activity">
    <reaction evidence="6 7">
        <text>[phosphate](n) + ATP = [phosphate](n+1) + ADP</text>
        <dbReference type="Rhea" id="RHEA:19573"/>
        <dbReference type="Rhea" id="RHEA-COMP:9859"/>
        <dbReference type="Rhea" id="RHEA-COMP:14280"/>
        <dbReference type="ChEBI" id="CHEBI:16838"/>
        <dbReference type="ChEBI" id="CHEBI:30616"/>
        <dbReference type="ChEBI" id="CHEBI:456216"/>
        <dbReference type="EC" id="2.7.4.1"/>
    </reaction>
</comment>
<sequence length="723" mass="83943">MSDIDLNARENLYKKLPKMETYTQNRELSWLKFNERVLEEATIKNVPIYERLKFIAIFVSNLKEFFMVRIGSLSDLQKLKDPPRDSRTNMTPEEQHEACLDAVRRLYGLKDNVFFDVENELRKYDIQNVSFEELTEDEKKYVLKLFKSRIEPILSPMVIARSHPFPFLENNELYITCELKSPVEEKGTFGILNIPETLPKFFKLGTEGTRYILTENIVLNFLDKLYTEFKIEDKCVISATRNTDLTIDDEEVGEEEYVTQMRNILKKRKRLGCVRMTSSKELSPRMKKFFMSNLDIKENEIFVTKTPLNMDYAFKLSSIIDEETLKKVSYPPFKGGLNSAIKPTEPIISQVMDKDFLFFYPYDSMEQFIKILEEAANDPDVLSIKITIYRLSKNSKVVQNLVRAAENGKDVTVLMELRARFDEKNNIDYSEELFNAGCNVLYGTEGFKVHSKICLITKRAKSGEPIYITQIGTGNYNESTSKLYTDISFVTSDKAIGEDATQFFKNMCLGKLDGVYNKLLQSPSTVRSSIIDMIFEEIEKGAKGRIFMKMNSFTDREVIRALALASMMGVQIRLMIRGICSIVPGIQNVTENIEVRSIVGRFLEHSRIYKFGEGSDEKIYIGSADMMTRNTIRRVEILTPIEAPYLKNRLNGFIERQWKDTENARRLKNDGQYDIIYREVSEVPFNSHKKEMEISMNGKYEEPVKLSFIEKITKFLRDEGWIR</sequence>
<keyword evidence="6" id="KW-0479">Metal-binding</keyword>
<evidence type="ECO:0000256" key="7">
    <source>
        <dbReference type="RuleBase" id="RU003800"/>
    </source>
</evidence>
<dbReference type="InterPro" id="IPR041108">
    <property type="entry name" value="PP_kinase_C_1"/>
</dbReference>
<feature type="binding site" evidence="6">
    <location>
        <position position="61"/>
    </location>
    <ligand>
        <name>ATP</name>
        <dbReference type="ChEBI" id="CHEBI:30616"/>
    </ligand>
</feature>
<evidence type="ECO:0000313" key="13">
    <source>
        <dbReference type="Proteomes" id="UP000245793"/>
    </source>
</evidence>
<feature type="binding site" evidence="6">
    <location>
        <position position="420"/>
    </location>
    <ligand>
        <name>Mg(2+)</name>
        <dbReference type="ChEBI" id="CHEBI:18420"/>
    </ligand>
</feature>
<dbReference type="Pfam" id="PF13089">
    <property type="entry name" value="PP_kinase_N"/>
    <property type="match status" value="1"/>
</dbReference>
<dbReference type="Gene3D" id="3.30.870.10">
    <property type="entry name" value="Endonuclease Chain A"/>
    <property type="match status" value="2"/>
</dbReference>
<dbReference type="PIRSF" id="PIRSF015589">
    <property type="entry name" value="PP_kinase"/>
    <property type="match status" value="1"/>
</dbReference>
<reference evidence="12 13" key="1">
    <citation type="submission" date="2018-04" db="EMBL/GenBank/DDBJ databases">
        <title>Genomic Encyclopedia of Type Strains, Phase IV (KMG-IV): sequencing the most valuable type-strain genomes for metagenomic binning, comparative biology and taxonomic classification.</title>
        <authorList>
            <person name="Goeker M."/>
        </authorList>
    </citation>
    <scope>NUCLEOTIDE SEQUENCE [LARGE SCALE GENOMIC DNA]</scope>
    <source>
        <strain evidence="12 13">DSM 20705</strain>
    </source>
</reference>
<feature type="active site" description="Phosphohistidine intermediate" evidence="6">
    <location>
        <position position="450"/>
    </location>
</feature>
<dbReference type="InterPro" id="IPR024953">
    <property type="entry name" value="PP_kinase_middle"/>
</dbReference>
<dbReference type="GO" id="GO:0006799">
    <property type="term" value="P:polyphosphate biosynthetic process"/>
    <property type="evidence" value="ECO:0007669"/>
    <property type="project" value="UniProtKB-UniRule"/>
</dbReference>
<keyword evidence="1 6" id="KW-0597">Phosphoprotein</keyword>
<feature type="domain" description="Polyphosphate kinase C-terminal" evidence="11">
    <location>
        <begin position="347"/>
        <end position="507"/>
    </location>
</feature>
<organism evidence="12 13">
    <name type="scientific">Ezakiella coagulans</name>
    <dbReference type="NCBI Taxonomy" id="46507"/>
    <lineage>
        <taxon>Bacteria</taxon>
        <taxon>Bacillati</taxon>
        <taxon>Bacillota</taxon>
        <taxon>Tissierellia</taxon>
        <taxon>Ezakiella</taxon>
    </lineage>
</organism>
<dbReference type="InterPro" id="IPR025198">
    <property type="entry name" value="PPK_N_dom"/>
</dbReference>
<dbReference type="Gene3D" id="1.20.58.310">
    <property type="entry name" value="Polyphosphate kinase N-terminal domain"/>
    <property type="match status" value="1"/>
</dbReference>